<accession>A4GK49</accession>
<organism evidence="1">
    <name type="scientific">uncultured marine bacterium HF130_81H07</name>
    <dbReference type="NCBI Taxonomy" id="415448"/>
    <lineage>
        <taxon>Bacteria</taxon>
        <taxon>environmental samples</taxon>
    </lineage>
</organism>
<reference evidence="1" key="1">
    <citation type="journal article" date="2007" name="Environ. Microbiol.">
        <title>Proteorhodopsin photosystem gene clusters exhibit co-evolutionary trends and shared ancestry among diverse marine microbial phyla.</title>
        <authorList>
            <person name="McCarren J."/>
            <person name="Delong E.F."/>
        </authorList>
    </citation>
    <scope>NUCLEOTIDE SEQUENCE</scope>
</reference>
<sequence>MKFNTLDLHGIRHHEVDLMVENYVYLNQEDTPLKIICGNSQKMHSLVKTVLDRIECEYEEGMGNNYGAIIVRKL</sequence>
<evidence type="ECO:0008006" key="2">
    <source>
        <dbReference type="Google" id="ProtNLM"/>
    </source>
</evidence>
<gene>
    <name evidence="1" type="ORF">ALOHA_HF13081H07.0037</name>
</gene>
<dbReference type="AlphaFoldDB" id="A4GK49"/>
<proteinExistence type="predicted"/>
<protein>
    <recommendedName>
        <fullName evidence="2">Smr domain-containing protein</fullName>
    </recommendedName>
</protein>
<dbReference type="EMBL" id="EF107106">
    <property type="protein sequence ID" value="ABL97494.1"/>
    <property type="molecule type" value="Genomic_DNA"/>
</dbReference>
<name>A4GK49_9BACT</name>
<evidence type="ECO:0000313" key="1">
    <source>
        <dbReference type="EMBL" id="ABL97494.1"/>
    </source>
</evidence>